<protein>
    <recommendedName>
        <fullName evidence="3">DUF3558 domain-containing protein</fullName>
    </recommendedName>
</protein>
<proteinExistence type="predicted"/>
<evidence type="ECO:0000313" key="2">
    <source>
        <dbReference type="Proteomes" id="UP000579153"/>
    </source>
</evidence>
<comment type="caution">
    <text evidence="1">The sequence shown here is derived from an EMBL/GenBank/DDBJ whole genome shotgun (WGS) entry which is preliminary data.</text>
</comment>
<organism evidence="1 2">
    <name type="scientific">Nonomuraea jabiensis</name>
    <dbReference type="NCBI Taxonomy" id="882448"/>
    <lineage>
        <taxon>Bacteria</taxon>
        <taxon>Bacillati</taxon>
        <taxon>Actinomycetota</taxon>
        <taxon>Actinomycetes</taxon>
        <taxon>Streptosporangiales</taxon>
        <taxon>Streptosporangiaceae</taxon>
        <taxon>Nonomuraea</taxon>
    </lineage>
</organism>
<sequence length="172" mass="18442">MVLALAAACSSPSPAPPDTRPLGSVTAAPQECELISASAIKIATGFKDYTAVGTKMDKGRFASCSVAEDLAPEGKLGLVIEVFDPSPNDAEDLKNTKLTTQGKDLPDELGPGFAARRKNAKDQTIAFVYGWTPDYKRLLTINIYRGGPGRDSLADATEFFRQLKPLLLDKPR</sequence>
<dbReference type="RefSeq" id="WP_221520065.1">
    <property type="nucleotide sequence ID" value="NZ_JACHMB010000001.1"/>
</dbReference>
<dbReference type="AlphaFoldDB" id="A0A7W9LI17"/>
<accession>A0A7W9LI17</accession>
<reference evidence="1 2" key="1">
    <citation type="submission" date="2020-08" db="EMBL/GenBank/DDBJ databases">
        <title>Sequencing the genomes of 1000 actinobacteria strains.</title>
        <authorList>
            <person name="Klenk H.-P."/>
        </authorList>
    </citation>
    <scope>NUCLEOTIDE SEQUENCE [LARGE SCALE GENOMIC DNA]</scope>
    <source>
        <strain evidence="1 2">DSM 45507</strain>
    </source>
</reference>
<evidence type="ECO:0000313" key="1">
    <source>
        <dbReference type="EMBL" id="MBB5784572.1"/>
    </source>
</evidence>
<evidence type="ECO:0008006" key="3">
    <source>
        <dbReference type="Google" id="ProtNLM"/>
    </source>
</evidence>
<name>A0A7W9LI17_9ACTN</name>
<gene>
    <name evidence="1" type="ORF">HD596_011328</name>
</gene>
<keyword evidence="2" id="KW-1185">Reference proteome</keyword>
<dbReference type="Proteomes" id="UP000579153">
    <property type="component" value="Unassembled WGS sequence"/>
</dbReference>
<dbReference type="EMBL" id="JACHMB010000001">
    <property type="protein sequence ID" value="MBB5784572.1"/>
    <property type="molecule type" value="Genomic_DNA"/>
</dbReference>